<gene>
    <name evidence="2" type="ORF">K7432_008835</name>
</gene>
<comment type="caution">
    <text evidence="2">The sequence shown here is derived from an EMBL/GenBank/DDBJ whole genome shotgun (WGS) entry which is preliminary data.</text>
</comment>
<dbReference type="Proteomes" id="UP001479436">
    <property type="component" value="Unassembled WGS sequence"/>
</dbReference>
<feature type="signal peptide" evidence="1">
    <location>
        <begin position="1"/>
        <end position="17"/>
    </location>
</feature>
<proteinExistence type="predicted"/>
<organism evidence="2 3">
    <name type="scientific">Basidiobolus ranarum</name>
    <dbReference type="NCBI Taxonomy" id="34480"/>
    <lineage>
        <taxon>Eukaryota</taxon>
        <taxon>Fungi</taxon>
        <taxon>Fungi incertae sedis</taxon>
        <taxon>Zoopagomycota</taxon>
        <taxon>Entomophthoromycotina</taxon>
        <taxon>Basidiobolomycetes</taxon>
        <taxon>Basidiobolales</taxon>
        <taxon>Basidiobolaceae</taxon>
        <taxon>Basidiobolus</taxon>
    </lineage>
</organism>
<keyword evidence="3" id="KW-1185">Reference proteome</keyword>
<name>A0ABR2WR74_9FUNG</name>
<evidence type="ECO:0000313" key="3">
    <source>
        <dbReference type="Proteomes" id="UP001479436"/>
    </source>
</evidence>
<evidence type="ECO:0000313" key="2">
    <source>
        <dbReference type="EMBL" id="KAK9764017.1"/>
    </source>
</evidence>
<dbReference type="EMBL" id="JASJQH010000512">
    <property type="protein sequence ID" value="KAK9764017.1"/>
    <property type="molecule type" value="Genomic_DNA"/>
</dbReference>
<protein>
    <submittedName>
        <fullName evidence="2">Uncharacterized protein</fullName>
    </submittedName>
</protein>
<reference evidence="2 3" key="1">
    <citation type="submission" date="2023-04" db="EMBL/GenBank/DDBJ databases">
        <title>Genome of Basidiobolus ranarum AG-B5.</title>
        <authorList>
            <person name="Stajich J.E."/>
            <person name="Carter-House D."/>
            <person name="Gryganskyi A."/>
        </authorList>
    </citation>
    <scope>NUCLEOTIDE SEQUENCE [LARGE SCALE GENOMIC DNA]</scope>
    <source>
        <strain evidence="2 3">AG-B5</strain>
    </source>
</reference>
<sequence length="81" mass="8490">MIAKLLVTIGIFASVYAAPTPKPDPYLVNVPSALDALPYGSPYGYPGYGLPGYVAPNYGPPYGGVPWGSTYGVPLAYPGYF</sequence>
<accession>A0ABR2WR74</accession>
<evidence type="ECO:0000256" key="1">
    <source>
        <dbReference type="SAM" id="SignalP"/>
    </source>
</evidence>
<feature type="chain" id="PRO_5045791080" evidence="1">
    <location>
        <begin position="18"/>
        <end position="81"/>
    </location>
</feature>
<keyword evidence="1" id="KW-0732">Signal</keyword>